<evidence type="ECO:0000313" key="6">
    <source>
        <dbReference type="Proteomes" id="UP000187203"/>
    </source>
</evidence>
<evidence type="ECO:0000313" key="5">
    <source>
        <dbReference type="EMBL" id="OMO73032.1"/>
    </source>
</evidence>
<dbReference type="EMBL" id="AWUE01019530">
    <property type="protein sequence ID" value="OMO73032.1"/>
    <property type="molecule type" value="Genomic_DNA"/>
</dbReference>
<keyword evidence="6" id="KW-1185">Reference proteome</keyword>
<accession>A0A1R3HRT6</accession>
<evidence type="ECO:0000259" key="4">
    <source>
        <dbReference type="Pfam" id="PF00685"/>
    </source>
</evidence>
<dbReference type="PANTHER" id="PTHR11783">
    <property type="entry name" value="SULFOTRANSFERASE SULT"/>
    <property type="match status" value="1"/>
</dbReference>
<evidence type="ECO:0000256" key="3">
    <source>
        <dbReference type="RuleBase" id="RU361155"/>
    </source>
</evidence>
<dbReference type="GO" id="GO:0008146">
    <property type="term" value="F:sulfotransferase activity"/>
    <property type="evidence" value="ECO:0007669"/>
    <property type="project" value="InterPro"/>
</dbReference>
<comment type="similarity">
    <text evidence="1 3">Belongs to the sulfotransferase 1 family.</text>
</comment>
<feature type="domain" description="Sulfotransferase" evidence="4">
    <location>
        <begin position="65"/>
        <end position="332"/>
    </location>
</feature>
<dbReference type="AlphaFoldDB" id="A0A1R3HRT6"/>
<protein>
    <recommendedName>
        <fullName evidence="3">Sulfotransferase</fullName>
        <ecNumber evidence="3">2.8.2.-</ecNumber>
    </recommendedName>
</protein>
<dbReference type="InterPro" id="IPR027417">
    <property type="entry name" value="P-loop_NTPase"/>
</dbReference>
<sequence>MANSKTSQLDEGYEKTNKMFDEMLPTLAKGDDWLGDQFFQYQGFWLPSIFVKGSMLIHQRFKPRPTDIILSSSPKCGTTWLRALIFAIINRNSYDFDENHPLLKSNPRDLVPFLEGLIHEGGSASFLESLPSPRFLSSHLPFSLFPNSMTSSSSASACRFVYISRNPKDVFVSMWHFMNKLRAREGLPPLSLDDAFDLFRNGVSLYGPFWDHVLGFWKASLESPNKVLFLKYEDVKREPSVHVRKLAEFLDLPFSAEEENGGIVEKIVKLCSFENLSNLDVNKIVKEEKTRRHFVSNPDFFRKGQVGDWINHLTPEMVEVLDQITKEKFQGIGLKFD</sequence>
<evidence type="ECO:0000256" key="1">
    <source>
        <dbReference type="ARBA" id="ARBA00005771"/>
    </source>
</evidence>
<dbReference type="Proteomes" id="UP000187203">
    <property type="component" value="Unassembled WGS sequence"/>
</dbReference>
<proteinExistence type="inferred from homology"/>
<dbReference type="Pfam" id="PF00685">
    <property type="entry name" value="Sulfotransfer_1"/>
    <property type="match status" value="1"/>
</dbReference>
<dbReference type="InterPro" id="IPR000863">
    <property type="entry name" value="Sulfotransferase_dom"/>
</dbReference>
<dbReference type="SUPFAM" id="SSF52540">
    <property type="entry name" value="P-loop containing nucleoside triphosphate hydrolases"/>
    <property type="match status" value="1"/>
</dbReference>
<dbReference type="Gene3D" id="3.40.50.300">
    <property type="entry name" value="P-loop containing nucleotide triphosphate hydrolases"/>
    <property type="match status" value="1"/>
</dbReference>
<keyword evidence="2 3" id="KW-0808">Transferase</keyword>
<gene>
    <name evidence="5" type="ORF">COLO4_27321</name>
</gene>
<comment type="caution">
    <text evidence="5">The sequence shown here is derived from an EMBL/GenBank/DDBJ whole genome shotgun (WGS) entry which is preliminary data.</text>
</comment>
<dbReference type="OrthoDB" id="205623at2759"/>
<reference evidence="6" key="1">
    <citation type="submission" date="2013-09" db="EMBL/GenBank/DDBJ databases">
        <title>Corchorus olitorius genome sequencing.</title>
        <authorList>
            <person name="Alam M."/>
            <person name="Haque M.S."/>
            <person name="Islam M.S."/>
            <person name="Emdad E.M."/>
            <person name="Islam M.M."/>
            <person name="Ahmed B."/>
            <person name="Halim A."/>
            <person name="Hossen Q.M.M."/>
            <person name="Hossain M.Z."/>
            <person name="Ahmed R."/>
            <person name="Khan M.M."/>
            <person name="Islam R."/>
            <person name="Rashid M.M."/>
            <person name="Khan S.A."/>
            <person name="Rahman M.S."/>
            <person name="Alam M."/>
            <person name="Yahiya A.S."/>
            <person name="Khan M.S."/>
            <person name="Azam M.S."/>
            <person name="Haque T."/>
            <person name="Lashkar M.Z.H."/>
            <person name="Akhand A.I."/>
            <person name="Morshed G."/>
            <person name="Roy S."/>
            <person name="Uddin K.S."/>
            <person name="Rabeya T."/>
            <person name="Hossain A.S."/>
            <person name="Chowdhury A."/>
            <person name="Snigdha A.R."/>
            <person name="Mortoza M.S."/>
            <person name="Matin S.A."/>
            <person name="Hoque S.M.E."/>
            <person name="Islam M.K."/>
            <person name="Roy D.K."/>
            <person name="Haider R."/>
            <person name="Moosa M.M."/>
            <person name="Elias S.M."/>
            <person name="Hasan A.M."/>
            <person name="Jahan S."/>
            <person name="Shafiuddin M."/>
            <person name="Mahmood N."/>
            <person name="Shommy N.S."/>
        </authorList>
    </citation>
    <scope>NUCLEOTIDE SEQUENCE [LARGE SCALE GENOMIC DNA]</scope>
    <source>
        <strain evidence="6">cv. O-4</strain>
    </source>
</reference>
<organism evidence="5 6">
    <name type="scientific">Corchorus olitorius</name>
    <dbReference type="NCBI Taxonomy" id="93759"/>
    <lineage>
        <taxon>Eukaryota</taxon>
        <taxon>Viridiplantae</taxon>
        <taxon>Streptophyta</taxon>
        <taxon>Embryophyta</taxon>
        <taxon>Tracheophyta</taxon>
        <taxon>Spermatophyta</taxon>
        <taxon>Magnoliopsida</taxon>
        <taxon>eudicotyledons</taxon>
        <taxon>Gunneridae</taxon>
        <taxon>Pentapetalae</taxon>
        <taxon>rosids</taxon>
        <taxon>malvids</taxon>
        <taxon>Malvales</taxon>
        <taxon>Malvaceae</taxon>
        <taxon>Grewioideae</taxon>
        <taxon>Apeibeae</taxon>
        <taxon>Corchorus</taxon>
    </lineage>
</organism>
<name>A0A1R3HRT6_9ROSI</name>
<dbReference type="EC" id="2.8.2.-" evidence="3"/>
<evidence type="ECO:0000256" key="2">
    <source>
        <dbReference type="ARBA" id="ARBA00022679"/>
    </source>
</evidence>